<dbReference type="Proteomes" id="UP001197795">
    <property type="component" value="Unassembled WGS sequence"/>
</dbReference>
<dbReference type="EMBL" id="JAJEPV010000045">
    <property type="protein sequence ID" value="MCC2120824.1"/>
    <property type="molecule type" value="Genomic_DNA"/>
</dbReference>
<organism evidence="1 2">
    <name type="scientific">Waltera acetigignens</name>
    <dbReference type="NCBI Taxonomy" id="2981769"/>
    <lineage>
        <taxon>Bacteria</taxon>
        <taxon>Bacillati</taxon>
        <taxon>Bacillota</taxon>
        <taxon>Clostridia</taxon>
        <taxon>Lachnospirales</taxon>
        <taxon>Lachnospiraceae</taxon>
        <taxon>Waltera</taxon>
    </lineage>
</organism>
<sequence>MRYLWEVLLEAKKEQIPEERLRFVHAPQGSGYMELSLPCLNQTWLGEEEQPEDINIEVNTYYRFYDIFCEMFPPDEAEFPSLRESLTNLCLHMLAQNDIRMGMTREDYHKRLLAKEILDGNFGEIAGNVFRSMSSKEQEILLGGWLNSFRTGSVLPVFLDMVHGLVADSIVYHNNAYPDEILIYTGWKRERNLEQRIRFLIDTFLDIRYRVEIFYEYHFGIIGVEETMRIGEIAIC</sequence>
<reference evidence="1 2" key="1">
    <citation type="submission" date="2021-10" db="EMBL/GenBank/DDBJ databases">
        <title>Anaerobic single-cell dispensing facilitates the cultivation of human gut bacteria.</title>
        <authorList>
            <person name="Afrizal A."/>
        </authorList>
    </citation>
    <scope>NUCLEOTIDE SEQUENCE [LARGE SCALE GENOMIC DNA]</scope>
    <source>
        <strain evidence="1 2">CLA-AA-H273</strain>
    </source>
</reference>
<accession>A0AAE3D9Z1</accession>
<dbReference type="AlphaFoldDB" id="A0AAE3D9Z1"/>
<dbReference type="RefSeq" id="WP_117466267.1">
    <property type="nucleotide sequence ID" value="NZ_JAJEPV010000045.1"/>
</dbReference>
<comment type="caution">
    <text evidence="1">The sequence shown here is derived from an EMBL/GenBank/DDBJ whole genome shotgun (WGS) entry which is preliminary data.</text>
</comment>
<keyword evidence="2" id="KW-1185">Reference proteome</keyword>
<name>A0AAE3D9Z1_9FIRM</name>
<gene>
    <name evidence="1" type="ORF">LKD75_14710</name>
</gene>
<evidence type="ECO:0000313" key="2">
    <source>
        <dbReference type="Proteomes" id="UP001197795"/>
    </source>
</evidence>
<evidence type="ECO:0000313" key="1">
    <source>
        <dbReference type="EMBL" id="MCC2120824.1"/>
    </source>
</evidence>
<protein>
    <submittedName>
        <fullName evidence="1">Uncharacterized protein</fullName>
    </submittedName>
</protein>
<proteinExistence type="predicted"/>